<dbReference type="InterPro" id="IPR050095">
    <property type="entry name" value="ECF_ABC_transporter_ATP-bd"/>
</dbReference>
<dbReference type="FunFam" id="3.40.50.300:FF:000224">
    <property type="entry name" value="Energy-coupling factor transporter ATP-binding protein EcfA"/>
    <property type="match status" value="1"/>
</dbReference>
<organism evidence="10 11">
    <name type="scientific">Paenibacillus jilunlii</name>
    <dbReference type="NCBI Taxonomy" id="682956"/>
    <lineage>
        <taxon>Bacteria</taxon>
        <taxon>Bacillati</taxon>
        <taxon>Bacillota</taxon>
        <taxon>Bacilli</taxon>
        <taxon>Bacillales</taxon>
        <taxon>Paenibacillaceae</taxon>
        <taxon>Paenibacillus</taxon>
    </lineage>
</organism>
<evidence type="ECO:0000313" key="10">
    <source>
        <dbReference type="EMBL" id="SDM04939.1"/>
    </source>
</evidence>
<evidence type="ECO:0000256" key="6">
    <source>
        <dbReference type="ARBA" id="ARBA00022840"/>
    </source>
</evidence>
<proteinExistence type="inferred from homology"/>
<evidence type="ECO:0000259" key="9">
    <source>
        <dbReference type="PROSITE" id="PS50893"/>
    </source>
</evidence>
<dbReference type="PROSITE" id="PS50893">
    <property type="entry name" value="ABC_TRANSPORTER_2"/>
    <property type="match status" value="1"/>
</dbReference>
<name>A0A1G9Q1R1_9BACL</name>
<dbReference type="RefSeq" id="WP_244280808.1">
    <property type="nucleotide sequence ID" value="NZ_CP048429.1"/>
</dbReference>
<dbReference type="GO" id="GO:0005524">
    <property type="term" value="F:ATP binding"/>
    <property type="evidence" value="ECO:0007669"/>
    <property type="project" value="UniProtKB-KW"/>
</dbReference>
<dbReference type="Proteomes" id="UP000182783">
    <property type="component" value="Unassembled WGS sequence"/>
</dbReference>
<dbReference type="GO" id="GO:0042626">
    <property type="term" value="F:ATPase-coupled transmembrane transporter activity"/>
    <property type="evidence" value="ECO:0007669"/>
    <property type="project" value="TreeGrafter"/>
</dbReference>
<sequence length="317" mass="34247">MMGMPGINVLKSLETELLEKENGMDMDYILAFEDVVFHYPDTVEPALRGLTAAIPRGCKTALLGHNGSGKSTLFLHAVGLLRPQRGRVLQAGLPVSYAKKELAALRRRVGLVFQDPEQQLILGTPQDDISFGLRGAGMDEAEIAARCAVVLELLNLSAIQDKPIHQLSLGQKKRTALAGVMAMEPELLLLDEPTSYLDPLSEAQLLDGLDSIHRKGTTVVMATHDMNLAYRWADWIIILDQGVCRAAGAPEGIFAGGELLQRLGLALPLLAELWHSLPPSVTAGHTAPRNAGEFKALLNSLLGEGMGERARVAGRQQ</sequence>
<dbReference type="PANTHER" id="PTHR43553:SF24">
    <property type="entry name" value="ENERGY-COUPLING FACTOR TRANSPORTER ATP-BINDING PROTEIN ECFA1"/>
    <property type="match status" value="1"/>
</dbReference>
<dbReference type="InterPro" id="IPR027417">
    <property type="entry name" value="P-loop_NTPase"/>
</dbReference>
<gene>
    <name evidence="10" type="ORF">SAMN05216191_10868</name>
</gene>
<dbReference type="Pfam" id="PF00005">
    <property type="entry name" value="ABC_tran"/>
    <property type="match status" value="1"/>
</dbReference>
<keyword evidence="4" id="KW-1003">Cell membrane</keyword>
<dbReference type="CDD" id="cd03225">
    <property type="entry name" value="ABC_cobalt_CbiO_domain1"/>
    <property type="match status" value="1"/>
</dbReference>
<dbReference type="Gene3D" id="3.40.50.300">
    <property type="entry name" value="P-loop containing nucleotide triphosphate hydrolases"/>
    <property type="match status" value="1"/>
</dbReference>
<dbReference type="InterPro" id="IPR003593">
    <property type="entry name" value="AAA+_ATPase"/>
</dbReference>
<dbReference type="SUPFAM" id="SSF52540">
    <property type="entry name" value="P-loop containing nucleoside triphosphate hydrolases"/>
    <property type="match status" value="1"/>
</dbReference>
<dbReference type="GO" id="GO:0015087">
    <property type="term" value="F:cobalt ion transmembrane transporter activity"/>
    <property type="evidence" value="ECO:0007669"/>
    <property type="project" value="UniProtKB-ARBA"/>
</dbReference>
<dbReference type="EMBL" id="FNGM01000008">
    <property type="protein sequence ID" value="SDM04939.1"/>
    <property type="molecule type" value="Genomic_DNA"/>
</dbReference>
<keyword evidence="3" id="KW-0813">Transport</keyword>
<evidence type="ECO:0000256" key="8">
    <source>
        <dbReference type="ARBA" id="ARBA00023136"/>
    </source>
</evidence>
<dbReference type="GO" id="GO:0043190">
    <property type="term" value="C:ATP-binding cassette (ABC) transporter complex"/>
    <property type="evidence" value="ECO:0007669"/>
    <property type="project" value="TreeGrafter"/>
</dbReference>
<dbReference type="AlphaFoldDB" id="A0A1G9Q1R1"/>
<evidence type="ECO:0000256" key="2">
    <source>
        <dbReference type="ARBA" id="ARBA00005417"/>
    </source>
</evidence>
<accession>A0A1G9Q1R1</accession>
<evidence type="ECO:0000256" key="3">
    <source>
        <dbReference type="ARBA" id="ARBA00022448"/>
    </source>
</evidence>
<evidence type="ECO:0000256" key="1">
    <source>
        <dbReference type="ARBA" id="ARBA00004202"/>
    </source>
</evidence>
<evidence type="ECO:0000256" key="4">
    <source>
        <dbReference type="ARBA" id="ARBA00022475"/>
    </source>
</evidence>
<evidence type="ECO:0000256" key="7">
    <source>
        <dbReference type="ARBA" id="ARBA00022967"/>
    </source>
</evidence>
<keyword evidence="8" id="KW-0472">Membrane</keyword>
<keyword evidence="7" id="KW-1278">Translocase</keyword>
<dbReference type="SMART" id="SM00382">
    <property type="entry name" value="AAA"/>
    <property type="match status" value="1"/>
</dbReference>
<dbReference type="InterPro" id="IPR015856">
    <property type="entry name" value="ABC_transpr_CbiO/EcfA_su"/>
</dbReference>
<reference evidence="10 11" key="1">
    <citation type="submission" date="2016-10" db="EMBL/GenBank/DDBJ databases">
        <authorList>
            <person name="de Groot N.N."/>
        </authorList>
    </citation>
    <scope>NUCLEOTIDE SEQUENCE [LARGE SCALE GENOMIC DNA]</scope>
    <source>
        <strain evidence="10 11">CGMCC 1.10239</strain>
    </source>
</reference>
<dbReference type="GO" id="GO:0016887">
    <property type="term" value="F:ATP hydrolysis activity"/>
    <property type="evidence" value="ECO:0007669"/>
    <property type="project" value="InterPro"/>
</dbReference>
<protein>
    <submittedName>
        <fullName evidence="10">Cobalt/nickel transport system ATP-binding protein</fullName>
    </submittedName>
</protein>
<comment type="subcellular location">
    <subcellularLocation>
        <location evidence="1">Cell membrane</location>
        <topology evidence="1">Peripheral membrane protein</topology>
    </subcellularLocation>
</comment>
<keyword evidence="5" id="KW-0547">Nucleotide-binding</keyword>
<dbReference type="PANTHER" id="PTHR43553">
    <property type="entry name" value="HEAVY METAL TRANSPORTER"/>
    <property type="match status" value="1"/>
</dbReference>
<feature type="domain" description="ABC transporter" evidence="9">
    <location>
        <begin position="30"/>
        <end position="266"/>
    </location>
</feature>
<evidence type="ECO:0000256" key="5">
    <source>
        <dbReference type="ARBA" id="ARBA00022741"/>
    </source>
</evidence>
<evidence type="ECO:0000313" key="11">
    <source>
        <dbReference type="Proteomes" id="UP000182783"/>
    </source>
</evidence>
<comment type="similarity">
    <text evidence="2">Belongs to the ABC transporter superfamily.</text>
</comment>
<dbReference type="InterPro" id="IPR003439">
    <property type="entry name" value="ABC_transporter-like_ATP-bd"/>
</dbReference>
<keyword evidence="6 10" id="KW-0067">ATP-binding</keyword>